<accession>A0A9D4XGR9</accession>
<sequence length="158" mass="17551">MTGQKIWLLDFNELKKRRVKLSDNSSLQVEGTDNIVIQRSNGAKALTKDVLYVPGMKCNLLIIGQLFEKGFSVVMKDGALEIFDIHNNLVLKYPLSKNRIFKTMISSTEVAQSTDHSRYGNCPQCPKPKKENQSGGKVFALSGSETSADDRLIRGTAD</sequence>
<comment type="caution">
    <text evidence="3">The sequence shown here is derived from an EMBL/GenBank/DDBJ whole genome shotgun (WGS) entry which is preliminary data.</text>
</comment>
<proteinExistence type="predicted"/>
<reference evidence="3 4" key="1">
    <citation type="journal article" date="2022" name="Nat. Genet.">
        <title>Improved pea reference genome and pan-genome highlight genomic features and evolutionary characteristics.</title>
        <authorList>
            <person name="Yang T."/>
            <person name="Liu R."/>
            <person name="Luo Y."/>
            <person name="Hu S."/>
            <person name="Wang D."/>
            <person name="Wang C."/>
            <person name="Pandey M.K."/>
            <person name="Ge S."/>
            <person name="Xu Q."/>
            <person name="Li N."/>
            <person name="Li G."/>
            <person name="Huang Y."/>
            <person name="Saxena R.K."/>
            <person name="Ji Y."/>
            <person name="Li M."/>
            <person name="Yan X."/>
            <person name="He Y."/>
            <person name="Liu Y."/>
            <person name="Wang X."/>
            <person name="Xiang C."/>
            <person name="Varshney R.K."/>
            <person name="Ding H."/>
            <person name="Gao S."/>
            <person name="Zong X."/>
        </authorList>
    </citation>
    <scope>NUCLEOTIDE SEQUENCE [LARGE SCALE GENOMIC DNA]</scope>
    <source>
        <strain evidence="3 4">cv. Zhongwan 6</strain>
    </source>
</reference>
<feature type="compositionally biased region" description="Basic and acidic residues" evidence="1">
    <location>
        <begin position="148"/>
        <end position="158"/>
    </location>
</feature>
<dbReference type="EMBL" id="JAMSHJ010000004">
    <property type="protein sequence ID" value="KAI5420943.1"/>
    <property type="molecule type" value="Genomic_DNA"/>
</dbReference>
<evidence type="ECO:0000313" key="3">
    <source>
        <dbReference type="EMBL" id="KAI5420943.1"/>
    </source>
</evidence>
<feature type="domain" description="Retrovirus-related Pol polyprotein from transposon TNT 1-94-like beta-barrel" evidence="2">
    <location>
        <begin position="1"/>
        <end position="71"/>
    </location>
</feature>
<dbReference type="InterPro" id="IPR054722">
    <property type="entry name" value="PolX-like_BBD"/>
</dbReference>
<keyword evidence="4" id="KW-1185">Reference proteome</keyword>
<evidence type="ECO:0000313" key="4">
    <source>
        <dbReference type="Proteomes" id="UP001058974"/>
    </source>
</evidence>
<protein>
    <recommendedName>
        <fullName evidence="2">Retrovirus-related Pol polyprotein from transposon TNT 1-94-like beta-barrel domain-containing protein</fullName>
    </recommendedName>
</protein>
<evidence type="ECO:0000259" key="2">
    <source>
        <dbReference type="Pfam" id="PF22936"/>
    </source>
</evidence>
<organism evidence="3 4">
    <name type="scientific">Pisum sativum</name>
    <name type="common">Garden pea</name>
    <name type="synonym">Lathyrus oleraceus</name>
    <dbReference type="NCBI Taxonomy" id="3888"/>
    <lineage>
        <taxon>Eukaryota</taxon>
        <taxon>Viridiplantae</taxon>
        <taxon>Streptophyta</taxon>
        <taxon>Embryophyta</taxon>
        <taxon>Tracheophyta</taxon>
        <taxon>Spermatophyta</taxon>
        <taxon>Magnoliopsida</taxon>
        <taxon>eudicotyledons</taxon>
        <taxon>Gunneridae</taxon>
        <taxon>Pentapetalae</taxon>
        <taxon>rosids</taxon>
        <taxon>fabids</taxon>
        <taxon>Fabales</taxon>
        <taxon>Fabaceae</taxon>
        <taxon>Papilionoideae</taxon>
        <taxon>50 kb inversion clade</taxon>
        <taxon>NPAAA clade</taxon>
        <taxon>Hologalegina</taxon>
        <taxon>IRL clade</taxon>
        <taxon>Fabeae</taxon>
        <taxon>Lathyrus</taxon>
    </lineage>
</organism>
<dbReference type="Gramene" id="Psat04G0469500-T1">
    <property type="protein sequence ID" value="KAI5420943.1"/>
    <property type="gene ID" value="KIW84_044695"/>
</dbReference>
<dbReference type="Pfam" id="PF22936">
    <property type="entry name" value="Pol_BBD"/>
    <property type="match status" value="1"/>
</dbReference>
<gene>
    <name evidence="3" type="ORF">KIW84_044695</name>
</gene>
<name>A0A9D4XGR9_PEA</name>
<dbReference type="AlphaFoldDB" id="A0A9D4XGR9"/>
<feature type="region of interest" description="Disordered" evidence="1">
    <location>
        <begin position="113"/>
        <end position="158"/>
    </location>
</feature>
<evidence type="ECO:0000256" key="1">
    <source>
        <dbReference type="SAM" id="MobiDB-lite"/>
    </source>
</evidence>
<dbReference type="Proteomes" id="UP001058974">
    <property type="component" value="Chromosome 4"/>
</dbReference>